<accession>A0A0C2IYV7</accession>
<dbReference type="Proteomes" id="UP000031668">
    <property type="component" value="Unassembled WGS sequence"/>
</dbReference>
<keyword evidence="1" id="KW-0812">Transmembrane</keyword>
<dbReference type="AlphaFoldDB" id="A0A0C2IYV7"/>
<evidence type="ECO:0000313" key="4">
    <source>
        <dbReference type="Proteomes" id="UP000031668"/>
    </source>
</evidence>
<feature type="transmembrane region" description="Helical" evidence="1">
    <location>
        <begin position="183"/>
        <end position="207"/>
    </location>
</feature>
<keyword evidence="4" id="KW-1185">Reference proteome</keyword>
<keyword evidence="1" id="KW-1133">Transmembrane helix</keyword>
<evidence type="ECO:0000256" key="2">
    <source>
        <dbReference type="SAM" id="SignalP"/>
    </source>
</evidence>
<evidence type="ECO:0000313" key="3">
    <source>
        <dbReference type="EMBL" id="KII70704.1"/>
    </source>
</evidence>
<feature type="chain" id="PRO_5002150914" evidence="2">
    <location>
        <begin position="18"/>
        <end position="248"/>
    </location>
</feature>
<evidence type="ECO:0000256" key="1">
    <source>
        <dbReference type="SAM" id="Phobius"/>
    </source>
</evidence>
<comment type="caution">
    <text evidence="3">The sequence shown here is derived from an EMBL/GenBank/DDBJ whole genome shotgun (WGS) entry which is preliminary data.</text>
</comment>
<reference evidence="3 4" key="1">
    <citation type="journal article" date="2014" name="Genome Biol. Evol.">
        <title>The genome of the myxosporean Thelohanellus kitauei shows adaptations to nutrient acquisition within its fish host.</title>
        <authorList>
            <person name="Yang Y."/>
            <person name="Xiong J."/>
            <person name="Zhou Z."/>
            <person name="Huo F."/>
            <person name="Miao W."/>
            <person name="Ran C."/>
            <person name="Liu Y."/>
            <person name="Zhang J."/>
            <person name="Feng J."/>
            <person name="Wang M."/>
            <person name="Wang M."/>
            <person name="Wang L."/>
            <person name="Yao B."/>
        </authorList>
    </citation>
    <scope>NUCLEOTIDE SEQUENCE [LARGE SCALE GENOMIC DNA]</scope>
    <source>
        <strain evidence="3">Wuqing</strain>
    </source>
</reference>
<keyword evidence="2" id="KW-0732">Signal</keyword>
<dbReference type="EMBL" id="JWZT01001987">
    <property type="protein sequence ID" value="KII70704.1"/>
    <property type="molecule type" value="Genomic_DNA"/>
</dbReference>
<gene>
    <name evidence="3" type="ORF">RF11_09038</name>
</gene>
<organism evidence="3 4">
    <name type="scientific">Thelohanellus kitauei</name>
    <name type="common">Myxosporean</name>
    <dbReference type="NCBI Taxonomy" id="669202"/>
    <lineage>
        <taxon>Eukaryota</taxon>
        <taxon>Metazoa</taxon>
        <taxon>Cnidaria</taxon>
        <taxon>Myxozoa</taxon>
        <taxon>Myxosporea</taxon>
        <taxon>Bivalvulida</taxon>
        <taxon>Platysporina</taxon>
        <taxon>Myxobolidae</taxon>
        <taxon>Thelohanellus</taxon>
    </lineage>
</organism>
<keyword evidence="1" id="KW-0472">Membrane</keyword>
<feature type="signal peptide" evidence="2">
    <location>
        <begin position="1"/>
        <end position="17"/>
    </location>
</feature>
<name>A0A0C2IYV7_THEKT</name>
<proteinExistence type="predicted"/>
<protein>
    <submittedName>
        <fullName evidence="3">Uncharacterized protein</fullName>
    </submittedName>
</protein>
<sequence length="248" mass="28826">MSIQRLILLCLWFTCWSTVRFVYNPNDSHPSWDIEIEMPTTIQGIGIEFLNCSSRDTVVVHIARSEASYKIDIIDGHLGPGRKFSEDRLSFDYLLRSLVIEPSKTKITLNRLASTNDYSDAILDPFTVHRVAVYSVRIEYYAQYYSIKFEENLGTFDFIGQNLSAKSNETEILKDWKSAYRRVIIGLTLPLSLILLIFLCVLGRLLLRRYRTIKGRYVISPLIRYFTNNLKDEKQAQPVIEYLILHTI</sequence>